<accession>A0A0H3DP68</accession>
<reference evidence="3" key="1">
    <citation type="submission" date="2010-08" db="EMBL/GenBank/DDBJ databases">
        <title>Genome comparisons of Edwardsiella bacteria analysed using deep sequencing technology.</title>
        <authorList>
            <person name="van Soest J.J."/>
            <person name="Henkel C.V."/>
            <person name="Jansen H.J."/>
            <person name="van den Hondel C.A.M.J.J."/>
            <person name="Bloemberg G.V."/>
            <person name="Meijer A.H."/>
            <person name="Spaink H.P."/>
        </authorList>
    </citation>
    <scope>NUCLEOTIDE SEQUENCE [LARGE SCALE GENOMIC DNA]</scope>
    <source>
        <strain evidence="3">FL6-60</strain>
    </source>
</reference>
<dbReference type="PANTHER" id="PTHR43680:SF2">
    <property type="entry name" value="NITRATE REDUCTASE MOLYBDENUM COFACTOR ASSEMBLY CHAPERONE NARJ"/>
    <property type="match status" value="1"/>
</dbReference>
<dbReference type="InterPro" id="IPR003765">
    <property type="entry name" value="NO3_reductase_chaperone_NarJ"/>
</dbReference>
<dbReference type="GO" id="GO:0042128">
    <property type="term" value="P:nitrate assimilation"/>
    <property type="evidence" value="ECO:0007669"/>
    <property type="project" value="UniProtKB-KW"/>
</dbReference>
<dbReference type="PANTHER" id="PTHR43680">
    <property type="entry name" value="NITRATE REDUCTASE MOLYBDENUM COFACTOR ASSEMBLY CHAPERONE"/>
    <property type="match status" value="1"/>
</dbReference>
<gene>
    <name evidence="2" type="ordered locus">ETAF_0217</name>
</gene>
<proteinExistence type="predicted"/>
<dbReference type="GO" id="GO:0016530">
    <property type="term" value="F:metallochaperone activity"/>
    <property type="evidence" value="ECO:0007669"/>
    <property type="project" value="TreeGrafter"/>
</dbReference>
<dbReference type="HOGENOM" id="CLU_084469_0_1_6"/>
<dbReference type="GO" id="GO:0051082">
    <property type="term" value="F:unfolded protein binding"/>
    <property type="evidence" value="ECO:0007669"/>
    <property type="project" value="InterPro"/>
</dbReference>
<evidence type="ECO:0000313" key="3">
    <source>
        <dbReference type="Proteomes" id="UP000002230"/>
    </source>
</evidence>
<dbReference type="AlphaFoldDB" id="A0A0H3DP68"/>
<evidence type="ECO:0000313" key="2">
    <source>
        <dbReference type="EMBL" id="ADM40340.1"/>
    </source>
</evidence>
<dbReference type="Pfam" id="PF02613">
    <property type="entry name" value="Nitrate_red_del"/>
    <property type="match status" value="1"/>
</dbReference>
<dbReference type="InterPro" id="IPR036411">
    <property type="entry name" value="TorD-like_sf"/>
</dbReference>
<evidence type="ECO:0000256" key="1">
    <source>
        <dbReference type="ARBA" id="ARBA00023063"/>
    </source>
</evidence>
<protein>
    <submittedName>
        <fullName evidence="2">Respiratory nitrate reductase delta chain</fullName>
        <ecNumber evidence="2">1.7.99.4</ecNumber>
    </submittedName>
</protein>
<dbReference type="NCBIfam" id="TIGR00684">
    <property type="entry name" value="narJ"/>
    <property type="match status" value="1"/>
</dbReference>
<keyword evidence="2" id="KW-0560">Oxidoreductase</keyword>
<dbReference type="EC" id="1.7.99.4" evidence="2"/>
<keyword evidence="1" id="KW-0534">Nitrate assimilation</keyword>
<reference evidence="2 3" key="2">
    <citation type="journal article" date="2011" name="BMC Immunol.">
        <title>Comparison of static immersion and intravenous injection systems for exposure of zebrafish embryos to the natural pathogen Edwardsiella tarda.</title>
        <authorList>
            <person name="van Soest J.J."/>
            <person name="Stockhammer O.W."/>
            <person name="Ordas A."/>
            <person name="Bloemberg G.V."/>
            <person name="Spaink H.P."/>
            <person name="Meijer A.H."/>
        </authorList>
    </citation>
    <scope>NUCLEOTIDE SEQUENCE [LARGE SCALE GENOMIC DNA]</scope>
    <source>
        <strain evidence="2 3">FL6-60</strain>
    </source>
</reference>
<sequence>MLSLLMLARLLDYPDEALWQARGELEAALPQCREMTAAQQKRLQAFIAHYWEAPLASRQSDYIAQFDHTRRCALYLCEHQLAESKNRGQAMVNILSHYRQAALEPAPRELPDYLPMVLEFAYLRSQQQPEEGRRILTQIAEVAEILYRRTHDGMYGVLFQLLLQLAGRETDGLVPEADGTPTAAIDAEWDRAHAPARVELPDIPQGRPAPVHYLDLER</sequence>
<dbReference type="SUPFAM" id="SSF89155">
    <property type="entry name" value="TorD-like"/>
    <property type="match status" value="1"/>
</dbReference>
<dbReference type="GO" id="GO:0016491">
    <property type="term" value="F:oxidoreductase activity"/>
    <property type="evidence" value="ECO:0007669"/>
    <property type="project" value="UniProtKB-KW"/>
</dbReference>
<dbReference type="GO" id="GO:0051131">
    <property type="term" value="P:chaperone-mediated protein complex assembly"/>
    <property type="evidence" value="ECO:0007669"/>
    <property type="project" value="InterPro"/>
</dbReference>
<dbReference type="EMBL" id="CP002154">
    <property type="protein sequence ID" value="ADM40340.1"/>
    <property type="molecule type" value="Genomic_DNA"/>
</dbReference>
<dbReference type="InterPro" id="IPR020945">
    <property type="entry name" value="DMSO/NO3_reduct_chaperone"/>
</dbReference>
<dbReference type="KEGG" id="etd:ETAF_0217"/>
<dbReference type="Gene3D" id="1.10.3480.10">
    <property type="entry name" value="TorD-like"/>
    <property type="match status" value="1"/>
</dbReference>
<name>A0A0H3DP68_EDWTF</name>
<organism evidence="2 3">
    <name type="scientific">Edwardsiella tarda (strain FL6-60)</name>
    <dbReference type="NCBI Taxonomy" id="718251"/>
    <lineage>
        <taxon>Bacteria</taxon>
        <taxon>Pseudomonadati</taxon>
        <taxon>Pseudomonadota</taxon>
        <taxon>Gammaproteobacteria</taxon>
        <taxon>Enterobacterales</taxon>
        <taxon>Hafniaceae</taxon>
        <taxon>Edwardsiella</taxon>
    </lineage>
</organism>
<keyword evidence="3" id="KW-1185">Reference proteome</keyword>
<dbReference type="Proteomes" id="UP000002230">
    <property type="component" value="Chromosome"/>
</dbReference>
<dbReference type="PATRIC" id="fig|718251.5.peg.219"/>